<dbReference type="Proteomes" id="UP000694240">
    <property type="component" value="Chromosome 2"/>
</dbReference>
<comment type="caution">
    <text evidence="1">The sequence shown here is derived from an EMBL/GenBank/DDBJ whole genome shotgun (WGS) entry which is preliminary data.</text>
</comment>
<evidence type="ECO:0000313" key="1">
    <source>
        <dbReference type="EMBL" id="KAG7637440.1"/>
    </source>
</evidence>
<sequence length="49" mass="5546">MIGYCKIYVYLSPIICDVGDMNMNYKSCPPPPLIIYKHIKIATIPVCVL</sequence>
<reference evidence="1 2" key="1">
    <citation type="submission" date="2020-12" db="EMBL/GenBank/DDBJ databases">
        <title>Concerted genomic and epigenomic changes stabilize Arabidopsis allopolyploids.</title>
        <authorList>
            <person name="Chen Z."/>
        </authorList>
    </citation>
    <scope>NUCLEOTIDE SEQUENCE [LARGE SCALE GENOMIC DNA]</scope>
    <source>
        <strain evidence="1">Allo738</strain>
        <tissue evidence="1">Leaf</tissue>
    </source>
</reference>
<dbReference type="EMBL" id="JAEFBK010000002">
    <property type="protein sequence ID" value="KAG7637440.1"/>
    <property type="molecule type" value="Genomic_DNA"/>
</dbReference>
<proteinExistence type="predicted"/>
<keyword evidence="2" id="KW-1185">Reference proteome</keyword>
<name>A0A8T2FSE1_9BRAS</name>
<dbReference type="AlphaFoldDB" id="A0A8T2FSE1"/>
<accession>A0A8T2FSE1</accession>
<protein>
    <submittedName>
        <fullName evidence="1">Uncharacterized protein</fullName>
    </submittedName>
</protein>
<organism evidence="1 2">
    <name type="scientific">Arabidopsis thaliana x Arabidopsis arenosa</name>
    <dbReference type="NCBI Taxonomy" id="1240361"/>
    <lineage>
        <taxon>Eukaryota</taxon>
        <taxon>Viridiplantae</taxon>
        <taxon>Streptophyta</taxon>
        <taxon>Embryophyta</taxon>
        <taxon>Tracheophyta</taxon>
        <taxon>Spermatophyta</taxon>
        <taxon>Magnoliopsida</taxon>
        <taxon>eudicotyledons</taxon>
        <taxon>Gunneridae</taxon>
        <taxon>Pentapetalae</taxon>
        <taxon>rosids</taxon>
        <taxon>malvids</taxon>
        <taxon>Brassicales</taxon>
        <taxon>Brassicaceae</taxon>
        <taxon>Camelineae</taxon>
        <taxon>Arabidopsis</taxon>
    </lineage>
</organism>
<evidence type="ECO:0000313" key="2">
    <source>
        <dbReference type="Proteomes" id="UP000694240"/>
    </source>
</evidence>
<gene>
    <name evidence="1" type="ORF">ISN45_At02g019720</name>
</gene>